<dbReference type="PANTHER" id="PTHR28181">
    <property type="entry name" value="UPF0655 PROTEIN YCR015C"/>
    <property type="match status" value="1"/>
</dbReference>
<dbReference type="OMA" id="STTDMEC"/>
<dbReference type="NCBIfam" id="TIGR01488">
    <property type="entry name" value="HAD-SF-IB"/>
    <property type="match status" value="1"/>
</dbReference>
<dbReference type="HOGENOM" id="CLU_056574_2_0_1"/>
<dbReference type="Proteomes" id="UP000001997">
    <property type="component" value="Unassembled WGS sequence"/>
</dbReference>
<evidence type="ECO:0000313" key="2">
    <source>
        <dbReference type="Proteomes" id="UP000001997"/>
    </source>
</evidence>
<dbReference type="InterPro" id="IPR050849">
    <property type="entry name" value="HAD-like_hydrolase_phosphatase"/>
</dbReference>
<dbReference type="PANTHER" id="PTHR28181:SF1">
    <property type="entry name" value="COLD TOLERANCE PROTEIN 1"/>
    <property type="match status" value="1"/>
</dbReference>
<dbReference type="FunCoup" id="A5DDR5">
    <property type="interactions" value="20"/>
</dbReference>
<dbReference type="EMBL" id="CH408156">
    <property type="protein sequence ID" value="EDK37318.2"/>
    <property type="molecule type" value="Genomic_DNA"/>
</dbReference>
<name>A5DDR5_PICGU</name>
<organism evidence="1 2">
    <name type="scientific">Meyerozyma guilliermondii (strain ATCC 6260 / CBS 566 / DSM 6381 / JCM 1539 / NBRC 10279 / NRRL Y-324)</name>
    <name type="common">Yeast</name>
    <name type="synonym">Candida guilliermondii</name>
    <dbReference type="NCBI Taxonomy" id="294746"/>
    <lineage>
        <taxon>Eukaryota</taxon>
        <taxon>Fungi</taxon>
        <taxon>Dikarya</taxon>
        <taxon>Ascomycota</taxon>
        <taxon>Saccharomycotina</taxon>
        <taxon>Pichiomycetes</taxon>
        <taxon>Debaryomycetaceae</taxon>
        <taxon>Meyerozyma</taxon>
    </lineage>
</organism>
<accession>A5DDR5</accession>
<dbReference type="KEGG" id="pgu:PGUG_01416"/>
<proteinExistence type="predicted"/>
<dbReference type="eggNOG" id="ENOG502S7B4">
    <property type="taxonomic scope" value="Eukaryota"/>
</dbReference>
<evidence type="ECO:0000313" key="1">
    <source>
        <dbReference type="EMBL" id="EDK37318.2"/>
    </source>
</evidence>
<protein>
    <submittedName>
        <fullName evidence="1">Uncharacterized protein</fullName>
    </submittedName>
</protein>
<dbReference type="Gene3D" id="3.40.50.1000">
    <property type="entry name" value="HAD superfamily/HAD-like"/>
    <property type="match status" value="1"/>
</dbReference>
<dbReference type="STRING" id="294746.A5DDR5"/>
<dbReference type="AlphaFoldDB" id="A5DDR5"/>
<reference evidence="1 2" key="1">
    <citation type="journal article" date="2009" name="Nature">
        <title>Evolution of pathogenicity and sexual reproduction in eight Candida genomes.</title>
        <authorList>
            <person name="Butler G."/>
            <person name="Rasmussen M.D."/>
            <person name="Lin M.F."/>
            <person name="Santos M.A."/>
            <person name="Sakthikumar S."/>
            <person name="Munro C.A."/>
            <person name="Rheinbay E."/>
            <person name="Grabherr M."/>
            <person name="Forche A."/>
            <person name="Reedy J.L."/>
            <person name="Agrafioti I."/>
            <person name="Arnaud M.B."/>
            <person name="Bates S."/>
            <person name="Brown A.J."/>
            <person name="Brunke S."/>
            <person name="Costanzo M.C."/>
            <person name="Fitzpatrick D.A."/>
            <person name="de Groot P.W."/>
            <person name="Harris D."/>
            <person name="Hoyer L.L."/>
            <person name="Hube B."/>
            <person name="Klis F.M."/>
            <person name="Kodira C."/>
            <person name="Lennard N."/>
            <person name="Logue M.E."/>
            <person name="Martin R."/>
            <person name="Neiman A.M."/>
            <person name="Nikolaou E."/>
            <person name="Quail M.A."/>
            <person name="Quinn J."/>
            <person name="Santos M.C."/>
            <person name="Schmitzberger F.F."/>
            <person name="Sherlock G."/>
            <person name="Shah P."/>
            <person name="Silverstein K.A."/>
            <person name="Skrzypek M.S."/>
            <person name="Soll D."/>
            <person name="Staggs R."/>
            <person name="Stansfield I."/>
            <person name="Stumpf M.P."/>
            <person name="Sudbery P.E."/>
            <person name="Srikantha T."/>
            <person name="Zeng Q."/>
            <person name="Berman J."/>
            <person name="Berriman M."/>
            <person name="Heitman J."/>
            <person name="Gow N.A."/>
            <person name="Lorenz M.C."/>
            <person name="Birren B.W."/>
            <person name="Kellis M."/>
            <person name="Cuomo C.A."/>
        </authorList>
    </citation>
    <scope>NUCLEOTIDE SEQUENCE [LARGE SCALE GENOMIC DNA]</scope>
    <source>
        <strain evidence="2">ATCC 6260 / CBS 566 / DSM 6381 / JCM 1539 / NBRC 10279 / NRRL Y-324</strain>
    </source>
</reference>
<dbReference type="GeneID" id="5128330"/>
<dbReference type="RefSeq" id="XP_001485745.2">
    <property type="nucleotide sequence ID" value="XM_001485695.1"/>
</dbReference>
<keyword evidence="2" id="KW-1185">Reference proteome</keyword>
<dbReference type="SUPFAM" id="SSF56784">
    <property type="entry name" value="HAD-like"/>
    <property type="match status" value="1"/>
</dbReference>
<dbReference type="InParanoid" id="A5DDR5"/>
<dbReference type="OrthoDB" id="10255128at2759"/>
<gene>
    <name evidence="1" type="ORF">PGUG_01416</name>
</gene>
<dbReference type="InterPro" id="IPR036412">
    <property type="entry name" value="HAD-like_sf"/>
</dbReference>
<sequence length="290" mass="33452">MRDIQTPHTHPSMQCRNMSFRAFLRMPPKRSPLVIADWDETITTKDTIALLAEAAYNAKPSYKPPFSHFVDVYMQASCAYKRKYAHPRTTVAEERQYQSGLHPVEMSSINEIVAKELFKGVHKSHFDAIAKKVELRDNFLQFLEYCHCSQIPVIVLSINWCRYFIEQVFRRYGFESGELLQVVCNDFEYKNDICTGQFDGKFSVRTGLDKVEYLRKVNHQKKIIYIGDSSTDLFPLLESDVGVIIEGGSVKPLAENLGITVKKSQTLKEENCLFEGSWTNILNALKQYRQ</sequence>
<dbReference type="VEuPathDB" id="FungiDB:PGUG_01416"/>
<dbReference type="InterPro" id="IPR023214">
    <property type="entry name" value="HAD_sf"/>
</dbReference>
<dbReference type="Pfam" id="PF12710">
    <property type="entry name" value="HAD"/>
    <property type="match status" value="1"/>
</dbReference>